<dbReference type="SUPFAM" id="SSF49899">
    <property type="entry name" value="Concanavalin A-like lectins/glucanases"/>
    <property type="match status" value="2"/>
</dbReference>
<dbReference type="EMBL" id="JAROKS010000006">
    <property type="protein sequence ID" value="KAK1802983.1"/>
    <property type="molecule type" value="Genomic_DNA"/>
</dbReference>
<dbReference type="PANTHER" id="PTHR31594">
    <property type="entry name" value="AIG1-TYPE G DOMAIN-CONTAINING PROTEIN"/>
    <property type="match status" value="1"/>
</dbReference>
<dbReference type="AlphaFoldDB" id="A0AAD9E3G8"/>
<dbReference type="PROSITE" id="PS51304">
    <property type="entry name" value="GALECTIN"/>
    <property type="match status" value="2"/>
</dbReference>
<dbReference type="InterPro" id="IPR052090">
    <property type="entry name" value="Cytolytic_pore-forming_toxin"/>
</dbReference>
<dbReference type="SUPFAM" id="SSF49265">
    <property type="entry name" value="Fibronectin type III"/>
    <property type="match status" value="1"/>
</dbReference>
<sequence length="1004" mass="113687">MEPKPIEISALGRPLYPGMLYDCRCDSFIPGVTLWDKESLKNDLDVHEKAMTDLKFCFSDTLRDKTSLLDVSANLKASFLSGLVEVEGSAKYLNDKKSSARQSRVTMRYSQTTRFEQLTMSQLGKIVYPQVFEEKSATHVIAAVLYGAQAFLVFDQTATKNEATQAIEGNLSVMVKKIPKFFIEGEGNLKMNEEEKKLAEEISCTFHGDFEIEENPTTYMEALQLYKKLPSLLKNRENDAVPVRVWLYPLARFDTKAARLEREISVILSSKVEDLLDKLENGERTCSDLIKNTTACDFQDLMERLKLFQEYLSDYKMLFLKAMCRLLPAIRGGEQNDQALTDVLITHRKSPFTANRLKKWLENVQNEVNLLDSYTRELSDCPVVTSSGLDQIVFNPRVDTVICFSFTSLNQDPYLQSLAEYLMADEFEKLSALPKSNGQDLPSWFNNPDIYERMKHNLSLFKGFSEANKENEEVRFVITAVSDPSNPGNSIRLYRKGKMVDSKFQPVSKPPAPSVDVQNGNVVLKLQESPTGVTLQYRVEYRADSDDADRWEIIDTPDAQETFTLTGLQLAQRHWVRYRAVSEVGVSEASKSVFFSYKGTLSVPVAKSWNQTTLSLFNELRKKIMSSLGTSYWSLSTIKSEVRNLSDLSTKTVNKSYTEPIPGGLKLGQALFFQGVVPSDCERFVIELKTGTKDDGNIAFHFSACMSHVCCDTFRNRAWEKQYNTAWSPFAKGAAFDMFMVIKPEGYEVIVNGQVFCMFNHRMPLESVSTLKIWGDVFMNTFGIVEHWSTSTFSKEPTSGISRGKFSNIQSEVTSPVCNPSKNYTGPIPGGLKPGQALFFQGVVPGDCDRFVIDLETGTKDDGNIAFHFSACMSHVCCDTFRNRAWEKQYNTAWSPFAKGAAFDMFMVIKPEGYEVIVNGQMFCMFNHRMPLESVSRLTIWGDVFMNTFGIIEVTHFHMILWHKPKHFCQSSIKIHVLLSNNTFLHQVDVVNLKVTIPAHVCGH</sequence>
<dbReference type="Pfam" id="PF00337">
    <property type="entry name" value="Gal-bind_lectin"/>
    <property type="match status" value="2"/>
</dbReference>
<reference evidence="4" key="1">
    <citation type="submission" date="2023-03" db="EMBL/GenBank/DDBJ databases">
        <title>Electrophorus voltai genome.</title>
        <authorList>
            <person name="Bian C."/>
        </authorList>
    </citation>
    <scope>NUCLEOTIDE SEQUENCE</scope>
    <source>
        <strain evidence="4">CB-2022</strain>
        <tissue evidence="4">Muscle</tissue>
    </source>
</reference>
<dbReference type="Pfam" id="PF21109">
    <property type="entry name" value="Stonustoxin_helical"/>
    <property type="match status" value="1"/>
</dbReference>
<dbReference type="InterPro" id="IPR036116">
    <property type="entry name" value="FN3_sf"/>
</dbReference>
<dbReference type="InterPro" id="IPR013783">
    <property type="entry name" value="Ig-like_fold"/>
</dbReference>
<keyword evidence="5" id="KW-1185">Reference proteome</keyword>
<gene>
    <name evidence="4" type="ORF">P4O66_021515</name>
</gene>
<dbReference type="CDD" id="cd00070">
    <property type="entry name" value="GLECT"/>
    <property type="match status" value="2"/>
</dbReference>
<dbReference type="Gene3D" id="2.60.120.200">
    <property type="match status" value="2"/>
</dbReference>
<dbReference type="InterPro" id="IPR048997">
    <property type="entry name" value="Stonustoxin-like_helical"/>
</dbReference>
<dbReference type="PROSITE" id="PS50853">
    <property type="entry name" value="FN3"/>
    <property type="match status" value="1"/>
</dbReference>
<dbReference type="InterPro" id="IPR001079">
    <property type="entry name" value="Galectin_CRD"/>
</dbReference>
<dbReference type="SMART" id="SM00276">
    <property type="entry name" value="GLECT"/>
    <property type="match status" value="2"/>
</dbReference>
<dbReference type="Proteomes" id="UP001239994">
    <property type="component" value="Unassembled WGS sequence"/>
</dbReference>
<feature type="domain" description="Galectin" evidence="3">
    <location>
        <begin position="824"/>
        <end position="957"/>
    </location>
</feature>
<feature type="domain" description="Galectin" evidence="3">
    <location>
        <begin position="657"/>
        <end position="788"/>
    </location>
</feature>
<dbReference type="CDD" id="cd00063">
    <property type="entry name" value="FN3"/>
    <property type="match status" value="1"/>
</dbReference>
<dbReference type="InterPro" id="IPR040581">
    <property type="entry name" value="Thioredoxin_11"/>
</dbReference>
<protein>
    <recommendedName>
        <fullName evidence="6">Fibronectin type-III domain-containing protein</fullName>
    </recommendedName>
</protein>
<evidence type="ECO:0000313" key="5">
    <source>
        <dbReference type="Proteomes" id="UP001239994"/>
    </source>
</evidence>
<feature type="domain" description="Fibronectin type-III" evidence="2">
    <location>
        <begin position="506"/>
        <end position="600"/>
    </location>
</feature>
<comment type="caution">
    <text evidence="4">The sequence shown here is derived from an EMBL/GenBank/DDBJ whole genome shotgun (WGS) entry which is preliminary data.</text>
</comment>
<evidence type="ECO:0000313" key="4">
    <source>
        <dbReference type="EMBL" id="KAK1802983.1"/>
    </source>
</evidence>
<evidence type="ECO:0000256" key="1">
    <source>
        <dbReference type="ARBA" id="ARBA00022734"/>
    </source>
</evidence>
<dbReference type="Pfam" id="PF24674">
    <property type="entry name" value="MACPF_SNTX"/>
    <property type="match status" value="1"/>
</dbReference>
<organism evidence="4 5">
    <name type="scientific">Electrophorus voltai</name>
    <dbReference type="NCBI Taxonomy" id="2609070"/>
    <lineage>
        <taxon>Eukaryota</taxon>
        <taxon>Metazoa</taxon>
        <taxon>Chordata</taxon>
        <taxon>Craniata</taxon>
        <taxon>Vertebrata</taxon>
        <taxon>Euteleostomi</taxon>
        <taxon>Actinopterygii</taxon>
        <taxon>Neopterygii</taxon>
        <taxon>Teleostei</taxon>
        <taxon>Ostariophysi</taxon>
        <taxon>Gymnotiformes</taxon>
        <taxon>Gymnotoidei</taxon>
        <taxon>Gymnotidae</taxon>
        <taxon>Electrophorus</taxon>
    </lineage>
</organism>
<dbReference type="InterPro" id="IPR056072">
    <property type="entry name" value="SNTX_MACPF/CDC-like_dom"/>
</dbReference>
<dbReference type="GO" id="GO:0030246">
    <property type="term" value="F:carbohydrate binding"/>
    <property type="evidence" value="ECO:0007669"/>
    <property type="project" value="UniProtKB-KW"/>
</dbReference>
<accession>A0AAD9E3G8</accession>
<proteinExistence type="predicted"/>
<dbReference type="Gene3D" id="2.60.40.10">
    <property type="entry name" value="Immunoglobulins"/>
    <property type="match status" value="1"/>
</dbReference>
<evidence type="ECO:0008006" key="6">
    <source>
        <dbReference type="Google" id="ProtNLM"/>
    </source>
</evidence>
<dbReference type="InterPro" id="IPR013320">
    <property type="entry name" value="ConA-like_dom_sf"/>
</dbReference>
<dbReference type="InterPro" id="IPR003961">
    <property type="entry name" value="FN3_dom"/>
</dbReference>
<dbReference type="Pfam" id="PF18078">
    <property type="entry name" value="Thioredoxin_11"/>
    <property type="match status" value="1"/>
</dbReference>
<keyword evidence="1" id="KW-0430">Lectin</keyword>
<name>A0AAD9E3G8_9TELE</name>
<dbReference type="SMART" id="SM00908">
    <property type="entry name" value="Gal-bind_lectin"/>
    <property type="match status" value="2"/>
</dbReference>
<evidence type="ECO:0000259" key="3">
    <source>
        <dbReference type="PROSITE" id="PS51304"/>
    </source>
</evidence>
<evidence type="ECO:0000259" key="2">
    <source>
        <dbReference type="PROSITE" id="PS50853"/>
    </source>
</evidence>
<dbReference type="PANTHER" id="PTHR31594:SF11">
    <property type="entry name" value="NEOVERRUCOTOXIN SUBUNIT ALPHA-LIKE ISOFORM X1-RELATED"/>
    <property type="match status" value="1"/>
</dbReference>